<dbReference type="Pfam" id="PF13481">
    <property type="entry name" value="AAA_25"/>
    <property type="match status" value="1"/>
</dbReference>
<accession>A0A9N8RX61</accession>
<dbReference type="InterPro" id="IPR000835">
    <property type="entry name" value="HTH_MarR-typ"/>
</dbReference>
<dbReference type="InterPro" id="IPR011991">
    <property type="entry name" value="ArsR-like_HTH"/>
</dbReference>
<dbReference type="Gene3D" id="3.40.50.300">
    <property type="entry name" value="P-loop containing nucleotide triphosphate hydrolases"/>
    <property type="match status" value="1"/>
</dbReference>
<dbReference type="EMBL" id="CAJQZC010000006">
    <property type="protein sequence ID" value="CAG4905669.1"/>
    <property type="molecule type" value="Genomic_DNA"/>
</dbReference>
<dbReference type="CDD" id="cd00090">
    <property type="entry name" value="HTH_ARSR"/>
    <property type="match status" value="1"/>
</dbReference>
<dbReference type="SUPFAM" id="SSF52540">
    <property type="entry name" value="P-loop containing nucleoside triphosphate hydrolases"/>
    <property type="match status" value="1"/>
</dbReference>
<protein>
    <recommendedName>
        <fullName evidence="2">HTH marR-type domain-containing protein</fullName>
    </recommendedName>
</protein>
<dbReference type="AlphaFoldDB" id="A0A9N8RX61"/>
<organism evidence="3 4">
    <name type="scientific">Paraburkholderia saeva</name>
    <dbReference type="NCBI Taxonomy" id="2777537"/>
    <lineage>
        <taxon>Bacteria</taxon>
        <taxon>Pseudomonadati</taxon>
        <taxon>Pseudomonadota</taxon>
        <taxon>Betaproteobacteria</taxon>
        <taxon>Burkholderiales</taxon>
        <taxon>Burkholderiaceae</taxon>
        <taxon>Paraburkholderia</taxon>
    </lineage>
</organism>
<name>A0A9N8RX61_9BURK</name>
<dbReference type="RefSeq" id="WP_228879170.1">
    <property type="nucleotide sequence ID" value="NZ_CAJQZC010000006.1"/>
</dbReference>
<feature type="domain" description="HTH marR-type" evidence="2">
    <location>
        <begin position="369"/>
        <end position="413"/>
    </location>
</feature>
<proteinExistence type="predicted"/>
<evidence type="ECO:0000259" key="2">
    <source>
        <dbReference type="Pfam" id="PF12802"/>
    </source>
</evidence>
<feature type="region of interest" description="Disordered" evidence="1">
    <location>
        <begin position="1"/>
        <end position="53"/>
    </location>
</feature>
<dbReference type="InterPro" id="IPR027417">
    <property type="entry name" value="P-loop_NTPase"/>
</dbReference>
<evidence type="ECO:0000313" key="3">
    <source>
        <dbReference type="EMBL" id="CAG4905669.1"/>
    </source>
</evidence>
<evidence type="ECO:0000313" key="4">
    <source>
        <dbReference type="Proteomes" id="UP000789704"/>
    </source>
</evidence>
<gene>
    <name evidence="3" type="ORF">LMG31841_03474</name>
</gene>
<dbReference type="GO" id="GO:0003700">
    <property type="term" value="F:DNA-binding transcription factor activity"/>
    <property type="evidence" value="ECO:0007669"/>
    <property type="project" value="InterPro"/>
</dbReference>
<feature type="compositionally biased region" description="Basic and acidic residues" evidence="1">
    <location>
        <begin position="1"/>
        <end position="11"/>
    </location>
</feature>
<evidence type="ECO:0000256" key="1">
    <source>
        <dbReference type="SAM" id="MobiDB-lite"/>
    </source>
</evidence>
<sequence length="443" mass="49272">MTAKEKGRTEGGPKNMTDDENSIALTNGHNGHGDSEPARVLLPNGTPMPTPEEIAADKALVHSKIDERFEDLKVQRIELRARQGDPRTDDADQIAAAVAGWTERVPLVKAANGKRAPKPKEIEIWTPKVISAADLIAAPPEPIRYIVPGFLPPGLIVIAGKPKGGKSLLVADWALSKASGSDVWGREVTPGGVLYIDLENSRRRIYDRYLKLRPNATTAPDMGWILEWRRGNRAAFIELLDARPTLQMVIVDIWKKFCAPQPRGMDQYDYETEELQWLAHEANERRISIVLVLHTVKAPPLDGDPFSAISGSPAVTGNADALFLLRREGNLTKLYQRSRDSGDACHVLRLGDDLRFSYVCEGDNMASDEQMTYLREIHRGNRLPRELEETLGLSRPAVWQMLKRLQENGYIAKPGGIPSLTQLGRQMVEATADGPYKKKETER</sequence>
<reference evidence="3" key="1">
    <citation type="submission" date="2021-04" db="EMBL/GenBank/DDBJ databases">
        <authorList>
            <person name="Vanwijnsberghe S."/>
        </authorList>
    </citation>
    <scope>NUCLEOTIDE SEQUENCE</scope>
    <source>
        <strain evidence="3">LMG 31841</strain>
    </source>
</reference>
<dbReference type="Pfam" id="PF12802">
    <property type="entry name" value="MarR_2"/>
    <property type="match status" value="1"/>
</dbReference>
<keyword evidence="4" id="KW-1185">Reference proteome</keyword>
<dbReference type="Proteomes" id="UP000789704">
    <property type="component" value="Unassembled WGS sequence"/>
</dbReference>
<comment type="caution">
    <text evidence="3">The sequence shown here is derived from an EMBL/GenBank/DDBJ whole genome shotgun (WGS) entry which is preliminary data.</text>
</comment>
<dbReference type="InterPro" id="IPR036388">
    <property type="entry name" value="WH-like_DNA-bd_sf"/>
</dbReference>
<dbReference type="InterPro" id="IPR036390">
    <property type="entry name" value="WH_DNA-bd_sf"/>
</dbReference>
<dbReference type="Gene3D" id="1.10.10.10">
    <property type="entry name" value="Winged helix-like DNA-binding domain superfamily/Winged helix DNA-binding domain"/>
    <property type="match status" value="1"/>
</dbReference>
<dbReference type="SUPFAM" id="SSF46785">
    <property type="entry name" value="Winged helix' DNA-binding domain"/>
    <property type="match status" value="1"/>
</dbReference>